<dbReference type="InterPro" id="IPR007119">
    <property type="entry name" value="Phage_tail_spike_N"/>
</dbReference>
<evidence type="ECO:0000259" key="1">
    <source>
        <dbReference type="Pfam" id="PF06605"/>
    </source>
</evidence>
<name>A0A8S5LKA2_9CAUD</name>
<feature type="domain" description="Tail spike" evidence="1">
    <location>
        <begin position="93"/>
        <end position="357"/>
    </location>
</feature>
<dbReference type="EMBL" id="BK015867">
    <property type="protein sequence ID" value="DAD70525.1"/>
    <property type="molecule type" value="Genomic_DNA"/>
</dbReference>
<dbReference type="NCBIfam" id="TIGR01665">
    <property type="entry name" value="put_anti_recept"/>
    <property type="match status" value="1"/>
</dbReference>
<dbReference type="InterPro" id="IPR010572">
    <property type="entry name" value="Tail_dom"/>
</dbReference>
<sequence length="1365" mass="147030">MIYTFDKNQNLIGTYDEKEELTVANLNLKINKAATLDLEFPANKENVNNLKSVVFLAVPYPNNKQKLLFLRVMTRTDKEYTIELMAKEFAYQELATSGYIEDKRFNDANAKTLISGAVQGSGYKVSNVNVSGTAQLNFYYEDYLTAVSDVIEALGGEVIFYVTLSGNKISGRYVDYVIAQGTNTSKTFAYGSNLISVERQSDASEVYTAILPRGKGELVSTGEDDAPDGYGRRINIAEILWKKPTNPLDKPVGSLVLEDPNATAAFGQVNGTARLLLKTYDDIEDKSELINAAYRDLMQYNHPATQFTASVANIGDSALGDTIVIMHSDRDMSYRTRIFEIDYDLIEINNTVATFGDNLSKNNTSNMLTSVSRAVNNVKETANFAVASANGIGKDYYGENEPANPKNGDTWFYTSGDGFGIRQYVDGQWVEYVNSKTSEQITQQVETAIANAKEYADNLNVAQTQATNSVASDLAQKADELTKSQQSIASQATSYTDSAVADANAKAVEIGQTTAQNAQKALDDKATTLQQSIDTKVAKTDYDQKTGELTASVNTAQQTADTATQTIGTYKETNDKRVTAAETNIKANSEAIALTVSKTDFDKATGKLSGDISTLQQRADGFEATVTKVNDLSVGGRNILIGSQNYSGTAWNGQANLIQSDFQGLTSSSNDYEWGGPKYSASSLEAQGSITSVDTEYIFSAWFKNTGTSNTDIYFFGENTSRDNDFIATIPAKSGWIRVSTRPFKFTKISGLTGVIKFENAMAVQNGMVKQAGLKLEIGNVATDWTPAPEDIDTQIAQVKITADGVYQTVNDPETGLNTRVSTAEGNISTIKSNVDGMSNTVTQTANGLTQEIADRKTGDSNTLQAGKDFTTSQITSYDTGMQSRLTQVSDGIMAQVSSTNLITDSSFVNATANWTLSGDVSWKINNEIMRKGVRVATFDNGSNNFDRKTSTLTSTPIYTMNLGGTQFYASIDIYAQSFGSSAYMKAEIVQKNSSGTTTKSTSIGGSFDTAMTGWNTYTADITLDPATTQLYLQVTQYGGGKVSIARPYLGSIKLNTGDYIPGASTDNTSTLKLFNNFFAFGIQSNTGEIISGINGDSSGLIITGKKITVSGDTTFIGNNFMDGAIIKNASIGSAQIAKASINDANIISLNVDKLSGNISNFIQSNWNGKYGSTTIDANGMTVDTSGITTKFGSYGMTLNMTGESVGGIGVQGLTGQPSDYQGLAFWLDGNAEYMAWGARNNGATSGNPVLKLSWFRNTSAPSGAYAGFNFDDDVIFNKNINIPGGSTKMAFSTTHIGNYDFAVLGEYRGRSGIAYGLKDSYLVIEGTYYNLSKVIMALSGLGAVKIPSEIRSDGTVAKWFNVTL</sequence>
<dbReference type="Pfam" id="PF06605">
    <property type="entry name" value="Prophage_tail"/>
    <property type="match status" value="1"/>
</dbReference>
<evidence type="ECO:0000313" key="2">
    <source>
        <dbReference type="EMBL" id="DAD70525.1"/>
    </source>
</evidence>
<reference evidence="2" key="1">
    <citation type="journal article" date="2021" name="Proc. Natl. Acad. Sci. U.S.A.">
        <title>A Catalog of Tens of Thousands of Viruses from Human Metagenomes Reveals Hidden Associations with Chronic Diseases.</title>
        <authorList>
            <person name="Tisza M.J."/>
            <person name="Buck C.B."/>
        </authorList>
    </citation>
    <scope>NUCLEOTIDE SEQUENCE</scope>
    <source>
        <strain evidence="2">CtcPV5</strain>
    </source>
</reference>
<protein>
    <submittedName>
        <fullName evidence="2">Neck appendage protein</fullName>
    </submittedName>
</protein>
<organism evidence="2">
    <name type="scientific">Siphoviridae sp. ctcPV5</name>
    <dbReference type="NCBI Taxonomy" id="2827582"/>
    <lineage>
        <taxon>Viruses</taxon>
        <taxon>Duplodnaviria</taxon>
        <taxon>Heunggongvirae</taxon>
        <taxon>Uroviricota</taxon>
        <taxon>Caudoviricetes</taxon>
    </lineage>
</organism>
<proteinExistence type="predicted"/>
<accession>A0A8S5LKA2</accession>